<keyword evidence="4" id="KW-0411">Iron-sulfur</keyword>
<dbReference type="SUPFAM" id="SSF54862">
    <property type="entry name" value="4Fe-4S ferredoxins"/>
    <property type="match status" value="1"/>
</dbReference>
<comment type="caution">
    <text evidence="7">The sequence shown here is derived from an EMBL/GenBank/DDBJ whole genome shotgun (WGS) entry which is preliminary data.</text>
</comment>
<dbReference type="InterPro" id="IPR050340">
    <property type="entry name" value="Cytosolic_Fe-S_CAF"/>
</dbReference>
<proteinExistence type="predicted"/>
<dbReference type="Pfam" id="PF13237">
    <property type="entry name" value="Fer4_10"/>
    <property type="match status" value="1"/>
</dbReference>
<dbReference type="PROSITE" id="PS00198">
    <property type="entry name" value="4FE4S_FER_1"/>
    <property type="match status" value="1"/>
</dbReference>
<dbReference type="SMART" id="SM00091">
    <property type="entry name" value="PAS"/>
    <property type="match status" value="1"/>
</dbReference>
<dbReference type="Pfam" id="PF02906">
    <property type="entry name" value="Fe_hyd_lg_C"/>
    <property type="match status" value="1"/>
</dbReference>
<reference evidence="7 8" key="1">
    <citation type="submission" date="2021-03" db="EMBL/GenBank/DDBJ databases">
        <title>Caproiciproducens sp. nov. isolated from feces of cow.</title>
        <authorList>
            <person name="Choi J.-Y."/>
        </authorList>
    </citation>
    <scope>NUCLEOTIDE SEQUENCE [LARGE SCALE GENOMIC DNA]</scope>
    <source>
        <strain evidence="7 8">AGMB10547</strain>
    </source>
</reference>
<dbReference type="InterPro" id="IPR009016">
    <property type="entry name" value="Fe_hydrogenase"/>
</dbReference>
<evidence type="ECO:0000313" key="8">
    <source>
        <dbReference type="Proteomes" id="UP000719942"/>
    </source>
</evidence>
<feature type="domain" description="4Fe-4S ferredoxin-type" evidence="5">
    <location>
        <begin position="3"/>
        <end position="31"/>
    </location>
</feature>
<keyword evidence="8" id="KW-1185">Reference proteome</keyword>
<dbReference type="SUPFAM" id="SSF55785">
    <property type="entry name" value="PYP-like sensor domain (PAS domain)"/>
    <property type="match status" value="1"/>
</dbReference>
<gene>
    <name evidence="7" type="ORF">J5W02_04570</name>
</gene>
<dbReference type="InterPro" id="IPR007202">
    <property type="entry name" value="4Fe-4S_dom"/>
</dbReference>
<keyword evidence="3" id="KW-0408">Iron</keyword>
<dbReference type="Gene3D" id="3.40.950.10">
    <property type="entry name" value="Fe-only Hydrogenase (Larger Subunit), Chain L, domain 3"/>
    <property type="match status" value="1"/>
</dbReference>
<dbReference type="EMBL" id="JAGFNZ010000002">
    <property type="protein sequence ID" value="MBW7572078.1"/>
    <property type="molecule type" value="Genomic_DNA"/>
</dbReference>
<keyword evidence="2" id="KW-0479">Metal-binding</keyword>
<evidence type="ECO:0000259" key="5">
    <source>
        <dbReference type="PROSITE" id="PS51379"/>
    </source>
</evidence>
<evidence type="ECO:0000256" key="2">
    <source>
        <dbReference type="ARBA" id="ARBA00022723"/>
    </source>
</evidence>
<dbReference type="InterPro" id="IPR017896">
    <property type="entry name" value="4Fe4S_Fe-S-bd"/>
</dbReference>
<organism evidence="7 8">
    <name type="scientific">Caproiciproducens faecalis</name>
    <dbReference type="NCBI Taxonomy" id="2820301"/>
    <lineage>
        <taxon>Bacteria</taxon>
        <taxon>Bacillati</taxon>
        <taxon>Bacillota</taxon>
        <taxon>Clostridia</taxon>
        <taxon>Eubacteriales</taxon>
        <taxon>Acutalibacteraceae</taxon>
        <taxon>Caproiciproducens</taxon>
    </lineage>
</organism>
<evidence type="ECO:0000259" key="6">
    <source>
        <dbReference type="PROSITE" id="PS51656"/>
    </source>
</evidence>
<dbReference type="PROSITE" id="PS51656">
    <property type="entry name" value="4FE4S"/>
    <property type="match status" value="1"/>
</dbReference>
<dbReference type="SUPFAM" id="SSF53920">
    <property type="entry name" value="Fe-only hydrogenase"/>
    <property type="match status" value="1"/>
</dbReference>
<dbReference type="Pfam" id="PF04060">
    <property type="entry name" value="FeS"/>
    <property type="match status" value="1"/>
</dbReference>
<evidence type="ECO:0000256" key="1">
    <source>
        <dbReference type="ARBA" id="ARBA00022485"/>
    </source>
</evidence>
<dbReference type="Gene3D" id="3.30.70.20">
    <property type="match status" value="1"/>
</dbReference>
<dbReference type="PROSITE" id="PS51379">
    <property type="entry name" value="4FE4S_FER_2"/>
    <property type="match status" value="2"/>
</dbReference>
<protein>
    <submittedName>
        <fullName evidence="7">4Fe-4S dicluster domain-containing protein</fullName>
    </submittedName>
</protein>
<keyword evidence="1" id="KW-0004">4Fe-4S</keyword>
<dbReference type="Pfam" id="PF13188">
    <property type="entry name" value="PAS_8"/>
    <property type="match status" value="1"/>
</dbReference>
<feature type="domain" description="4Fe-4S" evidence="6">
    <location>
        <begin position="355"/>
        <end position="416"/>
    </location>
</feature>
<dbReference type="InterPro" id="IPR035965">
    <property type="entry name" value="PAS-like_dom_sf"/>
</dbReference>
<accession>A0ABS7DLI5</accession>
<dbReference type="InterPro" id="IPR017900">
    <property type="entry name" value="4Fe4S_Fe_S_CS"/>
</dbReference>
<dbReference type="InterPro" id="IPR000014">
    <property type="entry name" value="PAS"/>
</dbReference>
<dbReference type="Proteomes" id="UP000719942">
    <property type="component" value="Unassembled WGS sequence"/>
</dbReference>
<sequence>MEEIIGLNKSDCKNCYKCIRNCPVKSIAYRNEQIHIIGDECIYCGNCLLICPQNAKYINSDLFKVKQAIRAGEKLYVSLAPSYIAAFPQTGITKISAALKKLGFTHVEETAIGAEQVTREYEKLIREHKMQNIITTSCPSVNLLVEKNYPSLIPQLAPVVTPLIAHARMIKQIYGVRAKIVFIGPCISKKYECADPDNGNLLFSVLTFDELEKWFHEEKVDLSRRDQNSRTLKNTLPRYYPAPGGIIKNLRQKERGTYECLSVDGVDRCIEILDSIVQDHLSGYFLELNACSGGCLGGPILKLMNHSFLNSKNVLVNNVKQMNEAPPALTEGVASQFTKKFRNRSAKKETIDEEKIRSVLASTGKTTPEKELNCGCCGYNTCREKAIAVLQGKANINMCIPYMRELAESMSNTVVEHTPTGILVINDQLNIEQFNPSAAKLLKIDEQCVGQPISAILPSADFQEVLQSGENILNHKQSYSGLGVILEQTVVNVSNNQLMFVLLKDITQQEQVLEEQRKVTEKTAAFAKEIVNKQMRVVQEIADLLGETTCETKVALLQLTENIVPLTGDEEHRKN</sequence>
<feature type="domain" description="4Fe-4S ferredoxin-type" evidence="5">
    <location>
        <begin position="32"/>
        <end position="61"/>
    </location>
</feature>
<dbReference type="Gene3D" id="1.10.15.40">
    <property type="entry name" value="Electron transport complex subunit B, putative Fe-S cluster"/>
    <property type="match status" value="1"/>
</dbReference>
<dbReference type="CDD" id="cd00130">
    <property type="entry name" value="PAS"/>
    <property type="match status" value="1"/>
</dbReference>
<evidence type="ECO:0000256" key="3">
    <source>
        <dbReference type="ARBA" id="ARBA00023004"/>
    </source>
</evidence>
<dbReference type="InterPro" id="IPR004108">
    <property type="entry name" value="Fe_hydrogenase_lsu_C"/>
</dbReference>
<dbReference type="PANTHER" id="PTHR11615">
    <property type="entry name" value="NITRATE, FORMATE, IRON DEHYDROGENASE"/>
    <property type="match status" value="1"/>
</dbReference>
<dbReference type="RefSeq" id="WP_219964505.1">
    <property type="nucleotide sequence ID" value="NZ_JAGFNZ010000002.1"/>
</dbReference>
<dbReference type="Gene3D" id="3.30.450.20">
    <property type="entry name" value="PAS domain"/>
    <property type="match status" value="1"/>
</dbReference>
<evidence type="ECO:0000256" key="4">
    <source>
        <dbReference type="ARBA" id="ARBA00023014"/>
    </source>
</evidence>
<name>A0ABS7DLI5_9FIRM</name>
<evidence type="ECO:0000313" key="7">
    <source>
        <dbReference type="EMBL" id="MBW7572078.1"/>
    </source>
</evidence>